<dbReference type="EMBL" id="BOSE01000008">
    <property type="protein sequence ID" value="GIP18351.1"/>
    <property type="molecule type" value="Genomic_DNA"/>
</dbReference>
<gene>
    <name evidence="2" type="ORF">J40TS1_39930</name>
</gene>
<evidence type="ECO:0000313" key="3">
    <source>
        <dbReference type="Proteomes" id="UP000683139"/>
    </source>
</evidence>
<organism evidence="2 3">
    <name type="scientific">Paenibacillus montaniterrae</name>
    <dbReference type="NCBI Taxonomy" id="429341"/>
    <lineage>
        <taxon>Bacteria</taxon>
        <taxon>Bacillati</taxon>
        <taxon>Bacillota</taxon>
        <taxon>Bacilli</taxon>
        <taxon>Bacillales</taxon>
        <taxon>Paenibacillaceae</taxon>
        <taxon>Paenibacillus</taxon>
    </lineage>
</organism>
<keyword evidence="3" id="KW-1185">Reference proteome</keyword>
<dbReference type="Proteomes" id="UP000683139">
    <property type="component" value="Unassembled WGS sequence"/>
</dbReference>
<protein>
    <submittedName>
        <fullName evidence="2">Uncharacterized protein</fullName>
    </submittedName>
</protein>
<dbReference type="RefSeq" id="WP_213518664.1">
    <property type="nucleotide sequence ID" value="NZ_BOSE01000008.1"/>
</dbReference>
<feature type="transmembrane region" description="Helical" evidence="1">
    <location>
        <begin position="116"/>
        <end position="136"/>
    </location>
</feature>
<evidence type="ECO:0000313" key="2">
    <source>
        <dbReference type="EMBL" id="GIP18351.1"/>
    </source>
</evidence>
<reference evidence="2" key="1">
    <citation type="submission" date="2021-03" db="EMBL/GenBank/DDBJ databases">
        <title>Antimicrobial resistance genes in bacteria isolated from Japanese honey, and their potential for conferring macrolide and lincosamide resistance in the American foulbrood pathogen Paenibacillus larvae.</title>
        <authorList>
            <person name="Okamoto M."/>
            <person name="Kumagai M."/>
            <person name="Kanamori H."/>
            <person name="Takamatsu D."/>
        </authorList>
    </citation>
    <scope>NUCLEOTIDE SEQUENCE</scope>
    <source>
        <strain evidence="2">J40TS1</strain>
    </source>
</reference>
<comment type="caution">
    <text evidence="2">The sequence shown here is derived from an EMBL/GenBank/DDBJ whole genome shotgun (WGS) entry which is preliminary data.</text>
</comment>
<sequence>MNNKNIFFEEDFKLYYGPKKENVRELDLINHEETRLDNFQILQGVAYLLNDRRVDDATKFFSVQSGCTLDEAIEFIQSTNKDNDETSPVTEAVYLAELKEQVDSLNAKVAQSKAGLIAYFTGAAIMLVVLFVILFMK</sequence>
<keyword evidence="1" id="KW-0472">Membrane</keyword>
<keyword evidence="1" id="KW-1133">Transmembrane helix</keyword>
<dbReference type="AlphaFoldDB" id="A0A920CYY6"/>
<accession>A0A920CYY6</accession>
<name>A0A920CYY6_9BACL</name>
<keyword evidence="1" id="KW-0812">Transmembrane</keyword>
<proteinExistence type="predicted"/>
<evidence type="ECO:0000256" key="1">
    <source>
        <dbReference type="SAM" id="Phobius"/>
    </source>
</evidence>